<name>A0A7X6JYE4_9RHOB</name>
<comment type="caution">
    <text evidence="1">The sequence shown here is derived from an EMBL/GenBank/DDBJ whole genome shotgun (WGS) entry which is preliminary data.</text>
</comment>
<dbReference type="AlphaFoldDB" id="A0A7X6JYE4"/>
<proteinExistence type="predicted"/>
<keyword evidence="2" id="KW-1185">Reference proteome</keyword>
<gene>
    <name evidence="1" type="ORF">HCU73_05340</name>
</gene>
<dbReference type="EMBL" id="JAAZQQ010000002">
    <property type="protein sequence ID" value="NKX44005.1"/>
    <property type="molecule type" value="Genomic_DNA"/>
</dbReference>
<evidence type="ECO:0000313" key="2">
    <source>
        <dbReference type="Proteomes" id="UP000526408"/>
    </source>
</evidence>
<keyword evidence="1" id="KW-0808">Transferase</keyword>
<dbReference type="Proteomes" id="UP000526408">
    <property type="component" value="Unassembled WGS sequence"/>
</dbReference>
<dbReference type="Pfam" id="PF13704">
    <property type="entry name" value="Glyco_tranf_2_4"/>
    <property type="match status" value="1"/>
</dbReference>
<dbReference type="InterPro" id="IPR011990">
    <property type="entry name" value="TPR-like_helical_dom_sf"/>
</dbReference>
<evidence type="ECO:0000313" key="1">
    <source>
        <dbReference type="EMBL" id="NKX44005.1"/>
    </source>
</evidence>
<sequence>MANAFTRLTRALFARRTAAPRPPVQDWSDTPLARWLDRPERPLGGLAAEGADLFALIAGETSTEVLAAAIRRARATGDRRSEIAASERLVALTAAPDVACPLAELLFWSGRPDRAAAVLAATPRPAEAPGTWDMTAVLLAASGADPVRGRDEAVAIAGGATGGLRAALVARIVEADLRRGDTAAAQSLLDAERGAGGWRKPLALLAVRTRLVAEGPEAALALLQAEDVTAAIGDDAEAAAAIEARVRAALGRHEEVCERLFPLIAEAPWSWSLYAPAGEAAWNCDRLRDFADLLDRAAALYPARTDLLQLRCTAAADLGEFELAERLLAELRPRSEWAYHEARLALVCQRPGDGQLDAALAEAEAAGVPARVPAMVVASFAYFYGAAQVGLDRALDMIAPFADMSGEDAGYARLRLRLLIGLGRDAAAEALWQGLPPGLRREAGLEPFGLYFEQRAGRHAAARAGWTRHLARTAPVALNARSAYPDCLALKYDAAAGSPRDVFLFLTVFNGIEYIDWFLAYYRRLGVAQFFIVDNGSTDGTRERLLAEPDVSLFHAGGSFRRSGCGVFWVNHLLRRFGAGHWCLHVDMDEAFVFPHMDAGRSLRDFLDFLEAEGAEGAAGAMIDIYPADLASAAAEAAGGGDPFAASRYVDRDYSFLPCETPPYVFVQGGLRSRLTGRSLMMTKAPLIRMAPDVAYLVTNHQHTHLPLSSVRVGLLHYKFVGDIRARLAEAIDRQEHFMGARFYRALAAPVEAGAAGAGGGFLSPWSVPCEGPRTLVDLGLIASSPGWDGWNATAGA</sequence>
<dbReference type="Gene3D" id="1.25.40.10">
    <property type="entry name" value="Tetratricopeptide repeat domain"/>
    <property type="match status" value="1"/>
</dbReference>
<reference evidence="1 2" key="1">
    <citation type="submission" date="2020-04" db="EMBL/GenBank/DDBJ databases">
        <authorList>
            <person name="Yoon J."/>
        </authorList>
    </citation>
    <scope>NUCLEOTIDE SEQUENCE [LARGE SCALE GENOMIC DNA]</scope>
    <source>
        <strain evidence="1 2">KMU-115</strain>
    </source>
</reference>
<dbReference type="GO" id="GO:0016740">
    <property type="term" value="F:transferase activity"/>
    <property type="evidence" value="ECO:0007669"/>
    <property type="project" value="UniProtKB-KW"/>
</dbReference>
<accession>A0A7X6JYE4</accession>
<organism evidence="1 2">
    <name type="scientific">Roseicyclus persicicus</name>
    <dbReference type="NCBI Taxonomy" id="2650661"/>
    <lineage>
        <taxon>Bacteria</taxon>
        <taxon>Pseudomonadati</taxon>
        <taxon>Pseudomonadota</taxon>
        <taxon>Alphaproteobacteria</taxon>
        <taxon>Rhodobacterales</taxon>
        <taxon>Roseobacteraceae</taxon>
        <taxon>Roseicyclus</taxon>
    </lineage>
</organism>
<dbReference type="RefSeq" id="WP_168622409.1">
    <property type="nucleotide sequence ID" value="NZ_JAAZQQ010000002.1"/>
</dbReference>
<protein>
    <submittedName>
        <fullName evidence="1">Glycosyltransferase family 2 protein</fullName>
    </submittedName>
</protein>